<evidence type="ECO:0000259" key="7">
    <source>
        <dbReference type="Pfam" id="PF02838"/>
    </source>
</evidence>
<dbReference type="InterPro" id="IPR015883">
    <property type="entry name" value="Glyco_hydro_20_cat"/>
</dbReference>
<reference evidence="9" key="1">
    <citation type="journal article" date="2024" name="J Bioinform Genom">
        <title>Complete genome sequence of the type strain bacterium Sphaerochaeta associata GLS2t (VKM B-2742)t.</title>
        <authorList>
            <person name="Troshina O.Y."/>
            <person name="Tepeeva A.N."/>
            <person name="Arzamasceva V.O."/>
            <person name="Whitman W.B."/>
            <person name="Varghese N."/>
            <person name="Shapiro N."/>
            <person name="Woyke T."/>
            <person name="Kripides N.C."/>
            <person name="Vasilenko O.V."/>
        </authorList>
    </citation>
    <scope>NUCLEOTIDE SEQUENCE [LARGE SCALE GENOMIC DNA]</scope>
    <source>
        <strain evidence="9">GLS2T</strain>
    </source>
</reference>
<gene>
    <name evidence="8" type="ORF">MUG09_09830</name>
</gene>
<evidence type="ECO:0000256" key="4">
    <source>
        <dbReference type="ARBA" id="ARBA00022801"/>
    </source>
</evidence>
<comment type="similarity">
    <text evidence="2">Belongs to the glycosyl hydrolase 20 family.</text>
</comment>
<evidence type="ECO:0000259" key="6">
    <source>
        <dbReference type="Pfam" id="PF00728"/>
    </source>
</evidence>
<keyword evidence="5" id="KW-0326">Glycosidase</keyword>
<keyword evidence="4" id="KW-0378">Hydrolase</keyword>
<dbReference type="InterPro" id="IPR025705">
    <property type="entry name" value="Beta_hexosaminidase_sua/sub"/>
</dbReference>
<evidence type="ECO:0000313" key="8">
    <source>
        <dbReference type="EMBL" id="UOM49856.1"/>
    </source>
</evidence>
<evidence type="ECO:0000256" key="5">
    <source>
        <dbReference type="ARBA" id="ARBA00023295"/>
    </source>
</evidence>
<evidence type="ECO:0000256" key="3">
    <source>
        <dbReference type="ARBA" id="ARBA00012663"/>
    </source>
</evidence>
<feature type="domain" description="Glycoside hydrolase family 20 catalytic" evidence="6">
    <location>
        <begin position="122"/>
        <end position="463"/>
    </location>
</feature>
<feature type="domain" description="Beta-hexosaminidase bacterial type N-terminal" evidence="7">
    <location>
        <begin position="13"/>
        <end position="119"/>
    </location>
</feature>
<dbReference type="PANTHER" id="PTHR22600">
    <property type="entry name" value="BETA-HEXOSAMINIDASE"/>
    <property type="match status" value="1"/>
</dbReference>
<dbReference type="SUPFAM" id="SSF55545">
    <property type="entry name" value="beta-N-acetylhexosaminidase-like domain"/>
    <property type="match status" value="1"/>
</dbReference>
<keyword evidence="9" id="KW-1185">Reference proteome</keyword>
<comment type="catalytic activity">
    <reaction evidence="1">
        <text>Hydrolysis of terminal non-reducing N-acetyl-D-hexosamine residues in N-acetyl-beta-D-hexosaminides.</text>
        <dbReference type="EC" id="3.2.1.52"/>
    </reaction>
</comment>
<dbReference type="Pfam" id="PF02838">
    <property type="entry name" value="Glyco_hydro_20b"/>
    <property type="match status" value="1"/>
</dbReference>
<dbReference type="CDD" id="cd06563">
    <property type="entry name" value="GH20_chitobiase-like"/>
    <property type="match status" value="1"/>
</dbReference>
<evidence type="ECO:0000313" key="9">
    <source>
        <dbReference type="Proteomes" id="UP000829708"/>
    </source>
</evidence>
<dbReference type="Pfam" id="PF00728">
    <property type="entry name" value="Glyco_hydro_20"/>
    <property type="match status" value="1"/>
</dbReference>
<dbReference type="Proteomes" id="UP000829708">
    <property type="component" value="Chromosome"/>
</dbReference>
<dbReference type="Gene3D" id="3.20.20.80">
    <property type="entry name" value="Glycosidases"/>
    <property type="match status" value="1"/>
</dbReference>
<sequence>MHTHHSYKASDLIVPQPTRIEDREGSFRLHPRIAIAAEKGFEEVHRFALELFGCKAGGEDILFKYQPDMQQEAYILTISKVQIVIKASTDEGAFRGLSTVRKLALLSGNQLPCCKVEDQPEFVWRGFMIDCSRHQFTPKFLKKLIDVASLFHLNRFHWHLTDDQGWRIPLDGWPKLESIASKRKELNYSDGRTYGRLYSKEEILDVQEYAHKRHIVVVPEIETPGHASALLAAYPEFGCTGGPYETQDRWGIFDEVMCAGSDEVIDFLSDAISQIAELFSDPYIHIGGDECPHTAWEECPRCQARMKQQGLTDARFLQSWMTSKVCEMVHKAGKRPIGWDEVLEGTEQLGLPKDLIVMSWRGLEGGLEASRRGHEVIMCPNTAGCYFDYKHQDSEEEMGNLGVSTLRQVAGFSCTPDSMDAQTRANVLGSQGNLWTEKVTTSRQAEYLLFPRLMLLAQQLWKKEDAEKLLQKRPILIKLCDMLDIACYRGE</sequence>
<dbReference type="InterPro" id="IPR029018">
    <property type="entry name" value="Hex-like_dom2"/>
</dbReference>
<dbReference type="InterPro" id="IPR015882">
    <property type="entry name" value="HEX_bac_N"/>
</dbReference>
<name>A0ABY4D6Q6_9SPIR</name>
<evidence type="ECO:0000256" key="2">
    <source>
        <dbReference type="ARBA" id="ARBA00006285"/>
    </source>
</evidence>
<dbReference type="EC" id="3.2.1.52" evidence="3"/>
<dbReference type="EMBL" id="CP094929">
    <property type="protein sequence ID" value="UOM49856.1"/>
    <property type="molecule type" value="Genomic_DNA"/>
</dbReference>
<accession>A0ABY4D6Q6</accession>
<dbReference type="SUPFAM" id="SSF51445">
    <property type="entry name" value="(Trans)glycosidases"/>
    <property type="match status" value="1"/>
</dbReference>
<organism evidence="8 9">
    <name type="scientific">Sphaerochaeta associata</name>
    <dbReference type="NCBI Taxonomy" id="1129264"/>
    <lineage>
        <taxon>Bacteria</taxon>
        <taxon>Pseudomonadati</taxon>
        <taxon>Spirochaetota</taxon>
        <taxon>Spirochaetia</taxon>
        <taxon>Spirochaetales</taxon>
        <taxon>Sphaerochaetaceae</taxon>
        <taxon>Sphaerochaeta</taxon>
    </lineage>
</organism>
<proteinExistence type="inferred from homology"/>
<protein>
    <recommendedName>
        <fullName evidence="3">beta-N-acetylhexosaminidase</fullName>
        <ecNumber evidence="3">3.2.1.52</ecNumber>
    </recommendedName>
</protein>
<dbReference type="InterPro" id="IPR017853">
    <property type="entry name" value="GH"/>
</dbReference>
<dbReference type="PANTHER" id="PTHR22600:SF57">
    <property type="entry name" value="BETA-N-ACETYLHEXOSAMINIDASE"/>
    <property type="match status" value="1"/>
</dbReference>
<dbReference type="Gene3D" id="3.30.379.10">
    <property type="entry name" value="Chitobiase/beta-hexosaminidase domain 2-like"/>
    <property type="match status" value="1"/>
</dbReference>
<dbReference type="PRINTS" id="PR00738">
    <property type="entry name" value="GLHYDRLASE20"/>
</dbReference>
<dbReference type="RefSeq" id="WP_244771250.1">
    <property type="nucleotide sequence ID" value="NZ_CP094929.1"/>
</dbReference>
<evidence type="ECO:0000256" key="1">
    <source>
        <dbReference type="ARBA" id="ARBA00001231"/>
    </source>
</evidence>